<keyword evidence="4" id="KW-0874">Quinone</keyword>
<comment type="subcellular location">
    <subcellularLocation>
        <location evidence="2">Mitochondrion</location>
    </subcellularLocation>
</comment>
<feature type="region of interest" description="Disordered" evidence="11">
    <location>
        <begin position="1"/>
        <end position="29"/>
    </location>
</feature>
<keyword evidence="8" id="KW-0496">Mitochondrion</keyword>
<sequence>MFARRAASRASGLLLRSPTPSTAAGTSTHRCGLAQGHRSLATAAATVSASDKYRIVIVGAGTGGLAAAHGLAENLHGERIAIVDPSAEHYNQPLWTFVGGGLKPHSASVAPTSSLLPRAASWIRSSVTRVDPTAKLVHTSNGRALAYDYLVLAPGIESQWDKIKGLSEALADPHAPVVSNYHKEYVKKTAPTFKALKKGNAVFTMPSTPIKCAGAPQKIMYIAEEYWRESSPAVRSQISVNFYSGIGKIFAIDKYAAALTQICADRNLKSHFLHDLVAIDSSAGTATFRKLALAPGAPAPTPTGDHLTVPFDFLHAVPPMGPPAWLAASGLASPTSNGFISVNQHTLQHSVYPTVFALGDATSAPTSKTAAAIAAQSPVLVRNLLAHMSGAATLDAQYDGYTSCPLVTGRKSLILAEFSGYSGKPMETFGGVVDQAQESWFMYQATAEAIPWVYWKGLVTGGWWKGPAGVRKAVESVVGKAE</sequence>
<evidence type="ECO:0000256" key="9">
    <source>
        <dbReference type="ARBA" id="ARBA00060891"/>
    </source>
</evidence>
<comment type="caution">
    <text evidence="13">The sequence shown here is derived from an EMBL/GenBank/DDBJ whole genome shotgun (WGS) entry which is preliminary data.</text>
</comment>
<evidence type="ECO:0000256" key="3">
    <source>
        <dbReference type="ARBA" id="ARBA00022630"/>
    </source>
</evidence>
<keyword evidence="3" id="KW-0285">Flavoprotein</keyword>
<evidence type="ECO:0000313" key="13">
    <source>
        <dbReference type="EMBL" id="ORZ38369.1"/>
    </source>
</evidence>
<dbReference type="EMBL" id="MCFL01000009">
    <property type="protein sequence ID" value="ORZ38369.1"/>
    <property type="molecule type" value="Genomic_DNA"/>
</dbReference>
<dbReference type="PANTHER" id="PTHR10632:SF2">
    <property type="entry name" value="SULFIDE:QUINONE OXIDOREDUCTASE, MITOCHONDRIAL"/>
    <property type="match status" value="1"/>
</dbReference>
<dbReference type="Pfam" id="PF07992">
    <property type="entry name" value="Pyr_redox_2"/>
    <property type="match status" value="1"/>
</dbReference>
<dbReference type="GO" id="GO:0070221">
    <property type="term" value="P:sulfide oxidation, using sulfide:quinone oxidoreductase"/>
    <property type="evidence" value="ECO:0007669"/>
    <property type="project" value="TreeGrafter"/>
</dbReference>
<dbReference type="AlphaFoldDB" id="A0A1Y2HV33"/>
<comment type="similarity">
    <text evidence="9">Belongs to the SQRD family.</text>
</comment>
<evidence type="ECO:0000256" key="5">
    <source>
        <dbReference type="ARBA" id="ARBA00022827"/>
    </source>
</evidence>
<evidence type="ECO:0000256" key="10">
    <source>
        <dbReference type="ARBA" id="ARBA00070160"/>
    </source>
</evidence>
<evidence type="ECO:0000256" key="2">
    <source>
        <dbReference type="ARBA" id="ARBA00004173"/>
    </source>
</evidence>
<comment type="cofactor">
    <cofactor evidence="1">
        <name>FAD</name>
        <dbReference type="ChEBI" id="CHEBI:57692"/>
    </cofactor>
</comment>
<dbReference type="OrthoDB" id="5376590at2759"/>
<protein>
    <recommendedName>
        <fullName evidence="10">Sulfide:quinone oxidoreductase, mitochondrial</fullName>
    </recommendedName>
</protein>
<name>A0A1Y2HV33_9FUNG</name>
<evidence type="ECO:0000256" key="11">
    <source>
        <dbReference type="SAM" id="MobiDB-lite"/>
    </source>
</evidence>
<keyword evidence="14" id="KW-1185">Reference proteome</keyword>
<dbReference type="STRING" id="765915.A0A1Y2HV33"/>
<feature type="compositionally biased region" description="Low complexity" evidence="11">
    <location>
        <begin position="1"/>
        <end position="28"/>
    </location>
</feature>
<gene>
    <name evidence="13" type="ORF">BCR44DRAFT_47532</name>
</gene>
<evidence type="ECO:0000256" key="1">
    <source>
        <dbReference type="ARBA" id="ARBA00001974"/>
    </source>
</evidence>
<dbReference type="SUPFAM" id="SSF51905">
    <property type="entry name" value="FAD/NAD(P)-binding domain"/>
    <property type="match status" value="2"/>
</dbReference>
<evidence type="ECO:0000256" key="7">
    <source>
        <dbReference type="ARBA" id="ARBA00023002"/>
    </source>
</evidence>
<dbReference type="GO" id="GO:0005739">
    <property type="term" value="C:mitochondrion"/>
    <property type="evidence" value="ECO:0007669"/>
    <property type="project" value="UniProtKB-SubCell"/>
</dbReference>
<dbReference type="InterPro" id="IPR023753">
    <property type="entry name" value="FAD/NAD-binding_dom"/>
</dbReference>
<dbReference type="InterPro" id="IPR036188">
    <property type="entry name" value="FAD/NAD-bd_sf"/>
</dbReference>
<dbReference type="Proteomes" id="UP000193411">
    <property type="component" value="Unassembled WGS sequence"/>
</dbReference>
<keyword evidence="6" id="KW-0809">Transit peptide</keyword>
<dbReference type="GO" id="GO:0048038">
    <property type="term" value="F:quinone binding"/>
    <property type="evidence" value="ECO:0007669"/>
    <property type="project" value="UniProtKB-KW"/>
</dbReference>
<proteinExistence type="inferred from homology"/>
<dbReference type="PANTHER" id="PTHR10632">
    <property type="entry name" value="SULFIDE:QUINONE OXIDOREDUCTASE"/>
    <property type="match status" value="1"/>
</dbReference>
<organism evidence="13 14">
    <name type="scientific">Catenaria anguillulae PL171</name>
    <dbReference type="NCBI Taxonomy" id="765915"/>
    <lineage>
        <taxon>Eukaryota</taxon>
        <taxon>Fungi</taxon>
        <taxon>Fungi incertae sedis</taxon>
        <taxon>Blastocladiomycota</taxon>
        <taxon>Blastocladiomycetes</taxon>
        <taxon>Blastocladiales</taxon>
        <taxon>Catenariaceae</taxon>
        <taxon>Catenaria</taxon>
    </lineage>
</organism>
<dbReference type="InterPro" id="IPR015904">
    <property type="entry name" value="Sulphide_quinone_reductase"/>
</dbReference>
<dbReference type="Gene3D" id="3.50.50.60">
    <property type="entry name" value="FAD/NAD(P)-binding domain"/>
    <property type="match status" value="2"/>
</dbReference>
<evidence type="ECO:0000256" key="4">
    <source>
        <dbReference type="ARBA" id="ARBA00022719"/>
    </source>
</evidence>
<evidence type="ECO:0000259" key="12">
    <source>
        <dbReference type="Pfam" id="PF07992"/>
    </source>
</evidence>
<feature type="domain" description="FAD/NAD(P)-binding" evidence="12">
    <location>
        <begin position="53"/>
        <end position="166"/>
    </location>
</feature>
<evidence type="ECO:0000313" key="14">
    <source>
        <dbReference type="Proteomes" id="UP000193411"/>
    </source>
</evidence>
<keyword evidence="7" id="KW-0560">Oxidoreductase</keyword>
<evidence type="ECO:0000256" key="6">
    <source>
        <dbReference type="ARBA" id="ARBA00022946"/>
    </source>
</evidence>
<keyword evidence="5" id="KW-0274">FAD</keyword>
<dbReference type="GO" id="GO:0070224">
    <property type="term" value="F:sulfide:quinone oxidoreductase activity"/>
    <property type="evidence" value="ECO:0007669"/>
    <property type="project" value="TreeGrafter"/>
</dbReference>
<dbReference type="FunFam" id="3.50.50.60:FF:000034">
    <property type="entry name" value="sulfide:quinone oxidoreductase, mitochondrial"/>
    <property type="match status" value="1"/>
</dbReference>
<dbReference type="GO" id="GO:0071949">
    <property type="term" value="F:FAD binding"/>
    <property type="evidence" value="ECO:0007669"/>
    <property type="project" value="TreeGrafter"/>
</dbReference>
<evidence type="ECO:0000256" key="8">
    <source>
        <dbReference type="ARBA" id="ARBA00023128"/>
    </source>
</evidence>
<accession>A0A1Y2HV33</accession>
<reference evidence="13 14" key="1">
    <citation type="submission" date="2016-07" db="EMBL/GenBank/DDBJ databases">
        <title>Pervasive Adenine N6-methylation of Active Genes in Fungi.</title>
        <authorList>
            <consortium name="DOE Joint Genome Institute"/>
            <person name="Mondo S.J."/>
            <person name="Dannebaum R.O."/>
            <person name="Kuo R.C."/>
            <person name="Labutti K."/>
            <person name="Haridas S."/>
            <person name="Kuo A."/>
            <person name="Salamov A."/>
            <person name="Ahrendt S.R."/>
            <person name="Lipzen A."/>
            <person name="Sullivan W."/>
            <person name="Andreopoulos W.B."/>
            <person name="Clum A."/>
            <person name="Lindquist E."/>
            <person name="Daum C."/>
            <person name="Ramamoorthy G.K."/>
            <person name="Gryganskyi A."/>
            <person name="Culley D."/>
            <person name="Magnuson J.K."/>
            <person name="James T.Y."/>
            <person name="O'Malley M.A."/>
            <person name="Stajich J.E."/>
            <person name="Spatafora J.W."/>
            <person name="Visel A."/>
            <person name="Grigoriev I.V."/>
        </authorList>
    </citation>
    <scope>NUCLEOTIDE SEQUENCE [LARGE SCALE GENOMIC DNA]</scope>
    <source>
        <strain evidence="13 14">PL171</strain>
    </source>
</reference>